<accession>A0A857J9S1</accession>
<keyword evidence="1" id="KW-0732">Signal</keyword>
<evidence type="ECO:0000256" key="1">
    <source>
        <dbReference type="SAM" id="SignalP"/>
    </source>
</evidence>
<dbReference type="AlphaFoldDB" id="A0A857J9S1"/>
<keyword evidence="3" id="KW-1185">Reference proteome</keyword>
<dbReference type="PROSITE" id="PS51257">
    <property type="entry name" value="PROKAR_LIPOPROTEIN"/>
    <property type="match status" value="1"/>
</dbReference>
<gene>
    <name evidence="2" type="ORF">GT347_23325</name>
</gene>
<evidence type="ECO:0000313" key="2">
    <source>
        <dbReference type="EMBL" id="QHJ00657.1"/>
    </source>
</evidence>
<name>A0A857J9S1_9BURK</name>
<evidence type="ECO:0008006" key="4">
    <source>
        <dbReference type="Google" id="ProtNLM"/>
    </source>
</evidence>
<dbReference type="RefSeq" id="WP_160554466.1">
    <property type="nucleotide sequence ID" value="NZ_CP047650.1"/>
</dbReference>
<dbReference type="Proteomes" id="UP000464787">
    <property type="component" value="Chromosome"/>
</dbReference>
<protein>
    <recommendedName>
        <fullName evidence="4">Lipoprotein</fullName>
    </recommendedName>
</protein>
<reference evidence="2 3" key="1">
    <citation type="submission" date="2020-01" db="EMBL/GenBank/DDBJ databases">
        <title>Genome sequencing of strain KACC 21265.</title>
        <authorList>
            <person name="Heo J."/>
            <person name="Kim S.-J."/>
            <person name="Kim J.-S."/>
            <person name="Hong S.-B."/>
            <person name="Kwon S.-W."/>
        </authorList>
    </citation>
    <scope>NUCLEOTIDE SEQUENCE [LARGE SCALE GENOMIC DNA]</scope>
    <source>
        <strain evidence="2 3">KACC 21265</strain>
    </source>
</reference>
<feature type="chain" id="PRO_5032385580" description="Lipoprotein" evidence="1">
    <location>
        <begin position="26"/>
        <end position="69"/>
    </location>
</feature>
<dbReference type="KEGG" id="xyk:GT347_23325"/>
<proteinExistence type="predicted"/>
<dbReference type="EMBL" id="CP047650">
    <property type="protein sequence ID" value="QHJ00657.1"/>
    <property type="molecule type" value="Genomic_DNA"/>
</dbReference>
<evidence type="ECO:0000313" key="3">
    <source>
        <dbReference type="Proteomes" id="UP000464787"/>
    </source>
</evidence>
<organism evidence="2 3">
    <name type="scientific">Xylophilus rhododendri</name>
    <dbReference type="NCBI Taxonomy" id="2697032"/>
    <lineage>
        <taxon>Bacteria</taxon>
        <taxon>Pseudomonadati</taxon>
        <taxon>Pseudomonadota</taxon>
        <taxon>Betaproteobacteria</taxon>
        <taxon>Burkholderiales</taxon>
        <taxon>Xylophilus</taxon>
    </lineage>
</organism>
<sequence length="69" mass="6328">MKIAKLLATALLAHGLGGCAVVAVADATVSVAATTVGAAASVAGLAVDATVGTVKLAGRAVSAVVPGSD</sequence>
<feature type="signal peptide" evidence="1">
    <location>
        <begin position="1"/>
        <end position="25"/>
    </location>
</feature>